<accession>A0A1I4X6J8</accession>
<proteinExistence type="predicted"/>
<dbReference type="RefSeq" id="WP_177241940.1">
    <property type="nucleotide sequence ID" value="NZ_FOUP01000003.1"/>
</dbReference>
<sequence length="58" mass="6603">MVCPGLHRAVPAMLTIPLYWALMSVAAVRAVTQLMRPKRRHYWELTAHGFVLDPDTTL</sequence>
<name>A0A1I4X6J8_9PSEU</name>
<protein>
    <submittedName>
        <fullName evidence="2">Uncharacterized protein</fullName>
    </submittedName>
</protein>
<dbReference type="AlphaFoldDB" id="A0A1I4X6J8"/>
<keyword evidence="1" id="KW-1133">Transmembrane helix</keyword>
<gene>
    <name evidence="2" type="ORF">SAMN05421805_103278</name>
</gene>
<organism evidence="2 3">
    <name type="scientific">Saccharopolyspora antimicrobica</name>
    <dbReference type="NCBI Taxonomy" id="455193"/>
    <lineage>
        <taxon>Bacteria</taxon>
        <taxon>Bacillati</taxon>
        <taxon>Actinomycetota</taxon>
        <taxon>Actinomycetes</taxon>
        <taxon>Pseudonocardiales</taxon>
        <taxon>Pseudonocardiaceae</taxon>
        <taxon>Saccharopolyspora</taxon>
    </lineage>
</organism>
<evidence type="ECO:0000313" key="2">
    <source>
        <dbReference type="EMBL" id="SFN21591.1"/>
    </source>
</evidence>
<reference evidence="2 3" key="1">
    <citation type="submission" date="2016-10" db="EMBL/GenBank/DDBJ databases">
        <authorList>
            <person name="de Groot N.N."/>
        </authorList>
    </citation>
    <scope>NUCLEOTIDE SEQUENCE [LARGE SCALE GENOMIC DNA]</scope>
    <source>
        <strain evidence="2 3">CPCC 201259</strain>
    </source>
</reference>
<dbReference type="EMBL" id="FOUP01000003">
    <property type="protein sequence ID" value="SFN21591.1"/>
    <property type="molecule type" value="Genomic_DNA"/>
</dbReference>
<keyword evidence="1" id="KW-0812">Transmembrane</keyword>
<evidence type="ECO:0000313" key="3">
    <source>
        <dbReference type="Proteomes" id="UP000199398"/>
    </source>
</evidence>
<dbReference type="STRING" id="455193.SAMN05421805_103278"/>
<evidence type="ECO:0000256" key="1">
    <source>
        <dbReference type="SAM" id="Phobius"/>
    </source>
</evidence>
<dbReference type="Proteomes" id="UP000199398">
    <property type="component" value="Unassembled WGS sequence"/>
</dbReference>
<keyword evidence="1" id="KW-0472">Membrane</keyword>
<feature type="transmembrane region" description="Helical" evidence="1">
    <location>
        <begin position="12"/>
        <end position="31"/>
    </location>
</feature>